<accession>A0A0R0EMK6</accession>
<reference evidence="2" key="3">
    <citation type="submission" date="2018-07" db="EMBL/GenBank/DDBJ databases">
        <title>WGS assembly of Glycine max.</title>
        <authorList>
            <person name="Schmutz J."/>
            <person name="Cannon S."/>
            <person name="Schlueter J."/>
            <person name="Ma J."/>
            <person name="Mitros T."/>
            <person name="Nelson W."/>
            <person name="Hyten D."/>
            <person name="Song Q."/>
            <person name="Thelen J."/>
            <person name="Cheng J."/>
            <person name="Xu D."/>
            <person name="Hellsten U."/>
            <person name="May G."/>
            <person name="Yu Y."/>
            <person name="Sakurai T."/>
            <person name="Umezawa T."/>
            <person name="Bhattacharyya M."/>
            <person name="Sandhu D."/>
            <person name="Valliyodan B."/>
            <person name="Lindquist E."/>
            <person name="Peto M."/>
            <person name="Grant D."/>
            <person name="Shu S."/>
            <person name="Goodstein D."/>
            <person name="Barry K."/>
            <person name="Futrell-Griggs M."/>
            <person name="Abernathy B."/>
            <person name="Du J."/>
            <person name="Tian Z."/>
            <person name="Zhu L."/>
            <person name="Gill N."/>
            <person name="Joshi T."/>
            <person name="Libault M."/>
            <person name="Sethuraman A."/>
            <person name="Zhang X."/>
            <person name="Shinozaki K."/>
            <person name="Nguyen H."/>
            <person name="Wing R."/>
            <person name="Cregan P."/>
            <person name="Specht J."/>
            <person name="Grimwood J."/>
            <person name="Rokhsar D."/>
            <person name="Stacey G."/>
            <person name="Shoemaker R."/>
            <person name="Jackson S."/>
        </authorList>
    </citation>
    <scope>NUCLEOTIDE SEQUENCE</scope>
    <source>
        <tissue evidence="2">Callus</tissue>
    </source>
</reference>
<dbReference type="EnsemblPlants" id="KRG95382">
    <property type="protein sequence ID" value="KRG95382"/>
    <property type="gene ID" value="GLYMA_19G147600"/>
</dbReference>
<keyword evidence="4" id="KW-1185">Reference proteome</keyword>
<evidence type="ECO:0000313" key="2">
    <source>
        <dbReference type="EMBL" id="KRG95382.1"/>
    </source>
</evidence>
<proteinExistence type="predicted"/>
<dbReference type="InParanoid" id="A0A0R0EMK6"/>
<evidence type="ECO:0000313" key="3">
    <source>
        <dbReference type="EnsemblPlants" id="KRG95382"/>
    </source>
</evidence>
<dbReference type="EMBL" id="CM000852">
    <property type="protein sequence ID" value="KRG95382.1"/>
    <property type="molecule type" value="Genomic_DNA"/>
</dbReference>
<feature type="compositionally biased region" description="Polar residues" evidence="1">
    <location>
        <begin position="37"/>
        <end position="52"/>
    </location>
</feature>
<evidence type="ECO:0000313" key="4">
    <source>
        <dbReference type="Proteomes" id="UP000008827"/>
    </source>
</evidence>
<feature type="region of interest" description="Disordered" evidence="1">
    <location>
        <begin position="1"/>
        <end position="85"/>
    </location>
</feature>
<reference evidence="2 3" key="1">
    <citation type="journal article" date="2010" name="Nature">
        <title>Genome sequence of the palaeopolyploid soybean.</title>
        <authorList>
            <person name="Schmutz J."/>
            <person name="Cannon S.B."/>
            <person name="Schlueter J."/>
            <person name="Ma J."/>
            <person name="Mitros T."/>
            <person name="Nelson W."/>
            <person name="Hyten D.L."/>
            <person name="Song Q."/>
            <person name="Thelen J.J."/>
            <person name="Cheng J."/>
            <person name="Xu D."/>
            <person name="Hellsten U."/>
            <person name="May G.D."/>
            <person name="Yu Y."/>
            <person name="Sakurai T."/>
            <person name="Umezawa T."/>
            <person name="Bhattacharyya M.K."/>
            <person name="Sandhu D."/>
            <person name="Valliyodan B."/>
            <person name="Lindquist E."/>
            <person name="Peto M."/>
            <person name="Grant D."/>
            <person name="Shu S."/>
            <person name="Goodstein D."/>
            <person name="Barry K."/>
            <person name="Futrell-Griggs M."/>
            <person name="Abernathy B."/>
            <person name="Du J."/>
            <person name="Tian Z."/>
            <person name="Zhu L."/>
            <person name="Gill N."/>
            <person name="Joshi T."/>
            <person name="Libault M."/>
            <person name="Sethuraman A."/>
            <person name="Zhang X.-C."/>
            <person name="Shinozaki K."/>
            <person name="Nguyen H.T."/>
            <person name="Wing R.A."/>
            <person name="Cregan P."/>
            <person name="Specht J."/>
            <person name="Grimwood J."/>
            <person name="Rokhsar D."/>
            <person name="Stacey G."/>
            <person name="Shoemaker R.C."/>
            <person name="Jackson S.A."/>
        </authorList>
    </citation>
    <scope>NUCLEOTIDE SEQUENCE [LARGE SCALE GENOMIC DNA]</scope>
    <source>
        <strain evidence="3">cv. Williams 82</strain>
        <tissue evidence="2">Callus</tissue>
    </source>
</reference>
<organism evidence="2">
    <name type="scientific">Glycine max</name>
    <name type="common">Soybean</name>
    <name type="synonym">Glycine hispida</name>
    <dbReference type="NCBI Taxonomy" id="3847"/>
    <lineage>
        <taxon>Eukaryota</taxon>
        <taxon>Viridiplantae</taxon>
        <taxon>Streptophyta</taxon>
        <taxon>Embryophyta</taxon>
        <taxon>Tracheophyta</taxon>
        <taxon>Spermatophyta</taxon>
        <taxon>Magnoliopsida</taxon>
        <taxon>eudicotyledons</taxon>
        <taxon>Gunneridae</taxon>
        <taxon>Pentapetalae</taxon>
        <taxon>rosids</taxon>
        <taxon>fabids</taxon>
        <taxon>Fabales</taxon>
        <taxon>Fabaceae</taxon>
        <taxon>Papilionoideae</taxon>
        <taxon>50 kb inversion clade</taxon>
        <taxon>NPAAA clade</taxon>
        <taxon>indigoferoid/millettioid clade</taxon>
        <taxon>Phaseoleae</taxon>
        <taxon>Glycine</taxon>
        <taxon>Glycine subgen. Soja</taxon>
    </lineage>
</organism>
<dbReference type="Gramene" id="KRG95382">
    <property type="protein sequence ID" value="KRG95382"/>
    <property type="gene ID" value="GLYMA_19G147600"/>
</dbReference>
<gene>
    <name evidence="2" type="ORF">GLYMA_19G147600</name>
</gene>
<dbReference type="STRING" id="3847.A0A0R0EMK6"/>
<protein>
    <submittedName>
        <fullName evidence="2 3">Uncharacterized protein</fullName>
    </submittedName>
</protein>
<dbReference type="OMA" id="NDVHEYK"/>
<feature type="compositionally biased region" description="Basic residues" evidence="1">
    <location>
        <begin position="15"/>
        <end position="24"/>
    </location>
</feature>
<feature type="compositionally biased region" description="Basic and acidic residues" evidence="1">
    <location>
        <begin position="63"/>
        <end position="78"/>
    </location>
</feature>
<dbReference type="Proteomes" id="UP000008827">
    <property type="component" value="Chromosome 19"/>
</dbReference>
<reference evidence="3" key="2">
    <citation type="submission" date="2018-02" db="UniProtKB">
        <authorList>
            <consortium name="EnsemblPlants"/>
        </authorList>
    </citation>
    <scope>IDENTIFICATION</scope>
    <source>
        <strain evidence="3">Williams 82</strain>
    </source>
</reference>
<dbReference type="AlphaFoldDB" id="A0A0R0EMK6"/>
<sequence length="102" mass="11973">MADKKRKERNEGNRQRPKSKKKRPNTQQKERGPCLPSSLQKQLDCLNPTTSFDSIDSDDYNDNDVHEYKEERAEEVSTKNKRYNPGFVVQDDLSHQFEDENA</sequence>
<evidence type="ECO:0000256" key="1">
    <source>
        <dbReference type="SAM" id="MobiDB-lite"/>
    </source>
</evidence>
<feature type="compositionally biased region" description="Basic and acidic residues" evidence="1">
    <location>
        <begin position="1"/>
        <end position="14"/>
    </location>
</feature>
<name>A0A0R0EMK6_SOYBN</name>